<evidence type="ECO:0008006" key="7">
    <source>
        <dbReference type="Google" id="ProtNLM"/>
    </source>
</evidence>
<keyword evidence="4" id="KW-0408">Iron</keyword>
<proteinExistence type="predicted"/>
<keyword evidence="2" id="KW-0349">Heme</keyword>
<dbReference type="InterPro" id="IPR001486">
    <property type="entry name" value="Hemoglobin_trunc"/>
</dbReference>
<keyword evidence="3" id="KW-0479">Metal-binding</keyword>
<evidence type="ECO:0000313" key="6">
    <source>
        <dbReference type="Proteomes" id="UP000688137"/>
    </source>
</evidence>
<dbReference type="InterPro" id="IPR044203">
    <property type="entry name" value="GlbO/GLB3-like"/>
</dbReference>
<dbReference type="EMBL" id="CAJJDM010000128">
    <property type="protein sequence ID" value="CAD8104795.1"/>
    <property type="molecule type" value="Genomic_DNA"/>
</dbReference>
<dbReference type="GO" id="GO:0046872">
    <property type="term" value="F:metal ion binding"/>
    <property type="evidence" value="ECO:0007669"/>
    <property type="project" value="UniProtKB-KW"/>
</dbReference>
<dbReference type="GO" id="GO:0005344">
    <property type="term" value="F:oxygen carrier activity"/>
    <property type="evidence" value="ECO:0007669"/>
    <property type="project" value="InterPro"/>
</dbReference>
<evidence type="ECO:0000256" key="2">
    <source>
        <dbReference type="ARBA" id="ARBA00022617"/>
    </source>
</evidence>
<gene>
    <name evidence="5" type="ORF">PPRIM_AZ9-3.1.T1250074</name>
</gene>
<protein>
    <recommendedName>
        <fullName evidence="7">Group 1 truncated hemoglobin</fullName>
    </recommendedName>
</protein>
<dbReference type="AlphaFoldDB" id="A0A8S1PNR5"/>
<evidence type="ECO:0000256" key="3">
    <source>
        <dbReference type="ARBA" id="ARBA00022723"/>
    </source>
</evidence>
<evidence type="ECO:0000256" key="1">
    <source>
        <dbReference type="ARBA" id="ARBA00022448"/>
    </source>
</evidence>
<name>A0A8S1PNR5_PARPR</name>
<organism evidence="5 6">
    <name type="scientific">Paramecium primaurelia</name>
    <dbReference type="NCBI Taxonomy" id="5886"/>
    <lineage>
        <taxon>Eukaryota</taxon>
        <taxon>Sar</taxon>
        <taxon>Alveolata</taxon>
        <taxon>Ciliophora</taxon>
        <taxon>Intramacronucleata</taxon>
        <taxon>Oligohymenophorea</taxon>
        <taxon>Peniculida</taxon>
        <taxon>Parameciidae</taxon>
        <taxon>Paramecium</taxon>
    </lineage>
</organism>
<dbReference type="GO" id="GO:0019825">
    <property type="term" value="F:oxygen binding"/>
    <property type="evidence" value="ECO:0007669"/>
    <property type="project" value="InterPro"/>
</dbReference>
<keyword evidence="6" id="KW-1185">Reference proteome</keyword>
<dbReference type="Pfam" id="PF01152">
    <property type="entry name" value="Bac_globin"/>
    <property type="match status" value="1"/>
</dbReference>
<reference evidence="5" key="1">
    <citation type="submission" date="2021-01" db="EMBL/GenBank/DDBJ databases">
        <authorList>
            <consortium name="Genoscope - CEA"/>
            <person name="William W."/>
        </authorList>
    </citation>
    <scope>NUCLEOTIDE SEQUENCE</scope>
</reference>
<evidence type="ECO:0000256" key="4">
    <source>
        <dbReference type="ARBA" id="ARBA00023004"/>
    </source>
</evidence>
<dbReference type="Proteomes" id="UP000688137">
    <property type="component" value="Unassembled WGS sequence"/>
</dbReference>
<keyword evidence="1" id="KW-0813">Transport</keyword>
<evidence type="ECO:0000313" key="5">
    <source>
        <dbReference type="EMBL" id="CAD8104795.1"/>
    </source>
</evidence>
<accession>A0A8S1PNR5</accession>
<dbReference type="PANTHER" id="PTHR47366:SF2">
    <property type="entry name" value="CHROMOSOME UNDETERMINED SCAFFOLD_37, WHOLE GENOME SHOTGUN SEQUENCE"/>
    <property type="match status" value="1"/>
</dbReference>
<dbReference type="CDD" id="cd00454">
    <property type="entry name" value="TrHb1_N"/>
    <property type="match status" value="1"/>
</dbReference>
<comment type="caution">
    <text evidence="5">The sequence shown here is derived from an EMBL/GenBank/DDBJ whole genome shotgun (WGS) entry which is preliminary data.</text>
</comment>
<sequence>MDNKKCLFERFGGDQQVSELIDQFYYKVLFDKLLRDKFLKADMSRVRYQQKRFFSQMMGDKNTQYTGRDLVEVHKGLNITNQQFDKFKVHLKNIAQDMEVGGADLEELLDHVEKYRETIVFNKAA</sequence>
<dbReference type="PANTHER" id="PTHR47366">
    <property type="entry name" value="TWO-ON-TWO HEMOGLOBIN-3"/>
    <property type="match status" value="1"/>
</dbReference>